<sequence>MAVPYEKGFFSVLDRLSLMKLPALNHSHHDCKCLTPRRQGNRIVNCGFFAVKKLKMHIVNNDETVKVRSSHHFVIPAQAGARSEALALSSLFNTFWMPDQVRHDESGTFYETANNKKEI</sequence>
<keyword evidence="2" id="KW-1185">Reference proteome</keyword>
<reference evidence="1 2" key="1">
    <citation type="submission" date="2019-11" db="EMBL/GenBank/DDBJ databases">
        <title>Comparative genomics of hydrocarbon-degrading Desulfosarcina strains.</title>
        <authorList>
            <person name="Watanabe M."/>
            <person name="Kojima H."/>
            <person name="Fukui M."/>
        </authorList>
    </citation>
    <scope>NUCLEOTIDE SEQUENCE [LARGE SCALE GENOMIC DNA]</scope>
    <source>
        <strain evidence="1 2">PP31</strain>
    </source>
</reference>
<evidence type="ECO:0000313" key="1">
    <source>
        <dbReference type="EMBL" id="BBO75046.1"/>
    </source>
</evidence>
<dbReference type="AlphaFoldDB" id="A0A5K7Z046"/>
<organism evidence="1 2">
    <name type="scientific">Desulfosarcina widdelii</name>
    <dbReference type="NCBI Taxonomy" id="947919"/>
    <lineage>
        <taxon>Bacteria</taxon>
        <taxon>Pseudomonadati</taxon>
        <taxon>Thermodesulfobacteriota</taxon>
        <taxon>Desulfobacteria</taxon>
        <taxon>Desulfobacterales</taxon>
        <taxon>Desulfosarcinaceae</taxon>
        <taxon>Desulfosarcina</taxon>
    </lineage>
</organism>
<protein>
    <submittedName>
        <fullName evidence="1">Uncharacterized protein</fullName>
    </submittedName>
</protein>
<dbReference type="EMBL" id="AP021875">
    <property type="protein sequence ID" value="BBO75046.1"/>
    <property type="molecule type" value="Genomic_DNA"/>
</dbReference>
<proteinExistence type="predicted"/>
<accession>A0A5K7Z046</accession>
<dbReference type="Proteomes" id="UP000427769">
    <property type="component" value="Chromosome"/>
</dbReference>
<dbReference type="RefSeq" id="WP_155304004.1">
    <property type="nucleotide sequence ID" value="NZ_AP021875.1"/>
</dbReference>
<dbReference type="KEGG" id="dwd:DSCW_24630"/>
<name>A0A5K7Z046_9BACT</name>
<gene>
    <name evidence="1" type="ORF">DSCW_24630</name>
</gene>
<evidence type="ECO:0000313" key="2">
    <source>
        <dbReference type="Proteomes" id="UP000427769"/>
    </source>
</evidence>